<comment type="caution">
    <text evidence="7">The sequence shown here is derived from an EMBL/GenBank/DDBJ whole genome shotgun (WGS) entry which is preliminary data.</text>
</comment>
<evidence type="ECO:0000256" key="4">
    <source>
        <dbReference type="ARBA" id="ARBA00022833"/>
    </source>
</evidence>
<dbReference type="InterPro" id="IPR001965">
    <property type="entry name" value="Znf_PHD"/>
</dbReference>
<feature type="compositionally biased region" description="Basic and acidic residues" evidence="5">
    <location>
        <begin position="452"/>
        <end position="481"/>
    </location>
</feature>
<dbReference type="InterPro" id="IPR046349">
    <property type="entry name" value="C1-like_sf"/>
</dbReference>
<keyword evidence="1" id="KW-0479">Metal-binding</keyword>
<evidence type="ECO:0000256" key="3">
    <source>
        <dbReference type="ARBA" id="ARBA00022771"/>
    </source>
</evidence>
<feature type="region of interest" description="Disordered" evidence="5">
    <location>
        <begin position="446"/>
        <end position="515"/>
    </location>
</feature>
<evidence type="ECO:0000259" key="6">
    <source>
        <dbReference type="SMART" id="SM00249"/>
    </source>
</evidence>
<accession>A0AAV6JHB6</accession>
<evidence type="ECO:0000256" key="5">
    <source>
        <dbReference type="SAM" id="MobiDB-lite"/>
    </source>
</evidence>
<feature type="domain" description="Zinc finger PHD-type" evidence="6">
    <location>
        <begin position="309"/>
        <end position="372"/>
    </location>
</feature>
<dbReference type="EMBL" id="JACTNZ010000007">
    <property type="protein sequence ID" value="KAG5538979.1"/>
    <property type="molecule type" value="Genomic_DNA"/>
</dbReference>
<sequence>MESKHFSHRHNLTIHQMPEGETIDCSGCNLAASGAVYACMQCKFFLHEKCFHATRSINHPSHPLHHLTLVPYPTYPTGYFTCDSCSELGSGFSFTCSTCDFDLHVHCASISENTPVNVVPYLEFQMTGTTSTEPETEPTAAPTQIQHKSHAEHALNLLPRAPGANGTFICNGCGENGDASVYHCSTCDYDLHIKCAWLNKIVDRVDHKHPLTLYYSNPYKDKAVAFECDVCHYNVPENSWVYCCLDCDYGTHVNCVWGEERPKVDVELEKFIAAKQEPTRAHTQIHHKSHAKHALNLLSRYPGADGEYMCNGCGESGNDSVYRCSTCDYDLHVKCAGLNEIVDRVDHEHPLTLFYSNPYNGKGVIFECDVCHYNIPSDSWIYCCLECAYGTHVNCIPTTRPISPQLGRSKDLSIATTNVSSEGNNQEHAKTPRVIRAKFDKSVVASKKPIKKSRESVPSKAEGKPVELIKGTTAKEERQDQKTSVGEVAEESQKQLVNSGEFEDNTEMDADKHNGPGDGIPVEMFFYVSALCDAKYFYVFFPEYMQETQSNRPDVSDVLSDNHVNNKHVQVEALTNQEEVELRAKIEALGLEVTKVPSNPTQNLDELEIANELDKLSAKLDDVDEMISSAMAADPQVKSLLSSTADVWLPVITATSDERRTFTASNGDDNAEAKGNISDYVARIILDLSSYFDVTPTLILGAVRSVFCGDKFSSLLVQENQVNFEKSRGRRKGPQGFKNLKRRRGKRFDEFVTAFKELQECLRYLEGDTIEIGGELSGHGCFVGRCDKMYFQLPEATGGGAGAHSRQGFSAFKEFAAKEAKRLRGS</sequence>
<gene>
    <name evidence="7" type="ORF">RHGRI_019508</name>
</gene>
<dbReference type="Proteomes" id="UP000823749">
    <property type="component" value="Chromosome 7"/>
</dbReference>
<evidence type="ECO:0000256" key="1">
    <source>
        <dbReference type="ARBA" id="ARBA00022723"/>
    </source>
</evidence>
<evidence type="ECO:0000313" key="8">
    <source>
        <dbReference type="Proteomes" id="UP000823749"/>
    </source>
</evidence>
<dbReference type="GO" id="GO:0008270">
    <property type="term" value="F:zinc ion binding"/>
    <property type="evidence" value="ECO:0007669"/>
    <property type="project" value="UniProtKB-KW"/>
</dbReference>
<proteinExistence type="predicted"/>
<dbReference type="SUPFAM" id="SSF57889">
    <property type="entry name" value="Cysteine-rich domain"/>
    <property type="match status" value="4"/>
</dbReference>
<feature type="domain" description="Zinc finger PHD-type" evidence="6">
    <location>
        <begin position="24"/>
        <end position="86"/>
    </location>
</feature>
<name>A0AAV6JHB6_9ERIC</name>
<dbReference type="SMART" id="SM00249">
    <property type="entry name" value="PHD"/>
    <property type="match status" value="3"/>
</dbReference>
<keyword evidence="3" id="KW-0863">Zinc-finger</keyword>
<dbReference type="PANTHER" id="PTHR46288">
    <property type="entry name" value="PHORBOL-ESTER/DAG-TYPE DOMAIN-CONTAINING PROTEIN"/>
    <property type="match status" value="1"/>
</dbReference>
<protein>
    <recommendedName>
        <fullName evidence="6">Zinc finger PHD-type domain-containing protein</fullName>
    </recommendedName>
</protein>
<dbReference type="AlphaFoldDB" id="A0AAV6JHB6"/>
<evidence type="ECO:0000313" key="7">
    <source>
        <dbReference type="EMBL" id="KAG5538979.1"/>
    </source>
</evidence>
<feature type="domain" description="Zinc finger PHD-type" evidence="6">
    <location>
        <begin position="169"/>
        <end position="232"/>
    </location>
</feature>
<dbReference type="InterPro" id="IPR004146">
    <property type="entry name" value="DC1"/>
</dbReference>
<dbReference type="Pfam" id="PF03107">
    <property type="entry name" value="C1_2"/>
    <property type="match status" value="6"/>
</dbReference>
<keyword evidence="2" id="KW-0677">Repeat</keyword>
<keyword evidence="4" id="KW-0862">Zinc</keyword>
<keyword evidence="8" id="KW-1185">Reference proteome</keyword>
<reference evidence="7" key="1">
    <citation type="submission" date="2020-08" db="EMBL/GenBank/DDBJ databases">
        <title>Plant Genome Project.</title>
        <authorList>
            <person name="Zhang R.-G."/>
        </authorList>
    </citation>
    <scope>NUCLEOTIDE SEQUENCE</scope>
    <source>
        <strain evidence="7">WSP0</strain>
        <tissue evidence="7">Leaf</tissue>
    </source>
</reference>
<evidence type="ECO:0000256" key="2">
    <source>
        <dbReference type="ARBA" id="ARBA00022737"/>
    </source>
</evidence>
<dbReference type="PANTHER" id="PTHR46288:SF68">
    <property type="entry name" value="DC1 DOMAIN-CONTAINING PROTEIN"/>
    <property type="match status" value="1"/>
</dbReference>
<organism evidence="7 8">
    <name type="scientific">Rhododendron griersonianum</name>
    <dbReference type="NCBI Taxonomy" id="479676"/>
    <lineage>
        <taxon>Eukaryota</taxon>
        <taxon>Viridiplantae</taxon>
        <taxon>Streptophyta</taxon>
        <taxon>Embryophyta</taxon>
        <taxon>Tracheophyta</taxon>
        <taxon>Spermatophyta</taxon>
        <taxon>Magnoliopsida</taxon>
        <taxon>eudicotyledons</taxon>
        <taxon>Gunneridae</taxon>
        <taxon>Pentapetalae</taxon>
        <taxon>asterids</taxon>
        <taxon>Ericales</taxon>
        <taxon>Ericaceae</taxon>
        <taxon>Ericoideae</taxon>
        <taxon>Rhodoreae</taxon>
        <taxon>Rhododendron</taxon>
    </lineage>
</organism>